<sequence>MTTTPTTPAPQSTQKLTVADYLALGDAFEGRREFVDGEILEMPPESNLNAQISVFLLVTLAQLVPVPWLRHKDVELVVAGRVRMPDLVVLGEDLAAVLLASERSTITEAMPAPLLVVEVVSPGKANEDRDYRYKRSEYAVRGIPEYWIVDPMRQTVAVLRLVDGLYESVDYTSDQRLESALLPELNLTVAEILRAGKPT</sequence>
<protein>
    <submittedName>
        <fullName evidence="2">Uma2 family endonuclease</fullName>
    </submittedName>
</protein>
<accession>A0AA96Y8L1</accession>
<reference evidence="2" key="1">
    <citation type="submission" date="2020-05" db="EMBL/GenBank/DDBJ databases">
        <authorList>
            <person name="Zhu T."/>
            <person name="Keshari N."/>
            <person name="Lu X."/>
        </authorList>
    </citation>
    <scope>NUCLEOTIDE SEQUENCE</scope>
    <source>
        <strain evidence="2">NK1-22</strain>
    </source>
</reference>
<dbReference type="InterPro" id="IPR012296">
    <property type="entry name" value="Nuclease_put_TT1808"/>
</dbReference>
<dbReference type="GO" id="GO:0004519">
    <property type="term" value="F:endonuclease activity"/>
    <property type="evidence" value="ECO:0007669"/>
    <property type="project" value="UniProtKB-KW"/>
</dbReference>
<keyword evidence="2" id="KW-0540">Nuclease</keyword>
<dbReference type="PANTHER" id="PTHR34107">
    <property type="entry name" value="SLL0198 PROTEIN-RELATED"/>
    <property type="match status" value="1"/>
</dbReference>
<dbReference type="EMBL" id="CP053540">
    <property type="protein sequence ID" value="WOB43118.1"/>
    <property type="molecule type" value="Genomic_DNA"/>
</dbReference>
<feature type="domain" description="Putative restriction endonuclease" evidence="1">
    <location>
        <begin position="19"/>
        <end position="190"/>
    </location>
</feature>
<organism evidence="2">
    <name type="scientific">Thermoleptolyngbya oregonensis NK1-22</name>
    <dbReference type="NCBI Taxonomy" id="2547457"/>
    <lineage>
        <taxon>Bacteria</taxon>
        <taxon>Bacillati</taxon>
        <taxon>Cyanobacteriota</taxon>
        <taxon>Cyanophyceae</taxon>
        <taxon>Oculatellales</taxon>
        <taxon>Oculatellaceae</taxon>
        <taxon>Thermoleptolyngbya</taxon>
    </lineage>
</organism>
<name>A0AA96Y8L1_9CYAN</name>
<dbReference type="AlphaFoldDB" id="A0AA96Y8L1"/>
<dbReference type="PANTHER" id="PTHR34107:SF2">
    <property type="entry name" value="SLL0888 PROTEIN"/>
    <property type="match status" value="1"/>
</dbReference>
<proteinExistence type="predicted"/>
<gene>
    <name evidence="2" type="ORF">HNI00_08080</name>
</gene>
<dbReference type="RefSeq" id="WP_316792295.1">
    <property type="nucleotide sequence ID" value="NZ_CP053540.1"/>
</dbReference>
<dbReference type="SUPFAM" id="SSF52980">
    <property type="entry name" value="Restriction endonuclease-like"/>
    <property type="match status" value="1"/>
</dbReference>
<dbReference type="InterPro" id="IPR008538">
    <property type="entry name" value="Uma2"/>
</dbReference>
<dbReference type="CDD" id="cd06260">
    <property type="entry name" value="DUF820-like"/>
    <property type="match status" value="1"/>
</dbReference>
<dbReference type="InterPro" id="IPR011335">
    <property type="entry name" value="Restrct_endonuc-II-like"/>
</dbReference>
<keyword evidence="2" id="KW-0378">Hydrolase</keyword>
<dbReference type="Pfam" id="PF05685">
    <property type="entry name" value="Uma2"/>
    <property type="match status" value="1"/>
</dbReference>
<dbReference type="Gene3D" id="3.90.1570.10">
    <property type="entry name" value="tt1808, chain A"/>
    <property type="match status" value="1"/>
</dbReference>
<dbReference type="KEGG" id="tog:HNI00_08080"/>
<keyword evidence="2" id="KW-0255">Endonuclease</keyword>
<evidence type="ECO:0000313" key="2">
    <source>
        <dbReference type="EMBL" id="WOB43118.1"/>
    </source>
</evidence>
<evidence type="ECO:0000259" key="1">
    <source>
        <dbReference type="Pfam" id="PF05685"/>
    </source>
</evidence>